<dbReference type="Gene3D" id="3.40.30.10">
    <property type="entry name" value="Glutaredoxin"/>
    <property type="match status" value="1"/>
</dbReference>
<gene>
    <name evidence="4" type="primary">resA_1</name>
    <name evidence="4" type="ORF">Mal52_01350</name>
</gene>
<organism evidence="4 5">
    <name type="scientific">Symmachiella dynata</name>
    <dbReference type="NCBI Taxonomy" id="2527995"/>
    <lineage>
        <taxon>Bacteria</taxon>
        <taxon>Pseudomonadati</taxon>
        <taxon>Planctomycetota</taxon>
        <taxon>Planctomycetia</taxon>
        <taxon>Planctomycetales</taxon>
        <taxon>Planctomycetaceae</taxon>
        <taxon>Symmachiella</taxon>
    </lineage>
</organism>
<evidence type="ECO:0000259" key="3">
    <source>
        <dbReference type="PROSITE" id="PS51352"/>
    </source>
</evidence>
<dbReference type="Proteomes" id="UP000319383">
    <property type="component" value="Chromosome"/>
</dbReference>
<feature type="region of interest" description="Disordered" evidence="1">
    <location>
        <begin position="908"/>
        <end position="945"/>
    </location>
</feature>
<dbReference type="EMBL" id="CP036276">
    <property type="protein sequence ID" value="QDU41682.1"/>
    <property type="molecule type" value="Genomic_DNA"/>
</dbReference>
<dbReference type="SUPFAM" id="SSF52833">
    <property type="entry name" value="Thioredoxin-like"/>
    <property type="match status" value="1"/>
</dbReference>
<name>A0A517ZGV4_9PLAN</name>
<proteinExistence type="predicted"/>
<dbReference type="GO" id="GO:0016209">
    <property type="term" value="F:antioxidant activity"/>
    <property type="evidence" value="ECO:0007669"/>
    <property type="project" value="InterPro"/>
</dbReference>
<dbReference type="InterPro" id="IPR050553">
    <property type="entry name" value="Thioredoxin_ResA/DsbE_sf"/>
</dbReference>
<sequence precursor="true">MTFQSAILTSMLCLSALAGFGGSLSAADDVRKDAILRLASGDYITGSLGDSATPDVVTWNSPQFTKPLTFPAGRVVSVHFPVGLDRPAPTGAYCVELAGGDQLFGELVSLSPTEMVLDSTRFGKLKIARSHIRRILSWGEGAKVIWQGPNGLGGWDHSGETATWTEEGGQLVTNNQDAFLQRDLDLPSRAGIELEISWKKKADFVIALGVDDNPKNIQQAFRLEVWEQDLVLMRETDDEVDVTSLLKLKAGDGQLHLQIYLDQEKNRIFAYTADGRRLGDLEVAKSNSPAAFTLAGLRVMNKRGDLRLDRLRITEWNGEAPHDVQGNASRAHLADGTIINGNVQSYDAETKEFIILSDDKPVRIKEGQAVSFSMPAETPEEPRVISAIFPDNNRISGSIVKIEKGKMFFKCPGIENELVFPATDLHSLASTDKQLPPQAHEEREGRLEIPGLRLRGYLVDAQAEADGSCLMFHPREGLSSSPLKAEASGRIVYRDPPPPQPKKPVQQQRRRVVRQRRGFWGGVIEKLSTGNSPGAVSGPSGRAIHLYTGDVIPGKVKRIDEKGVYFDSTMTDAKFVPNEKVKAVEFVRAQSTIKFSKKKRERLLTLPRMQKHNPPTHMIRSIKGDYLRARILDMDEEYLTVEVRLETKKIRREYVSRIIWLHGDDLNLDESADEAPVEKPPAKLRVQTMRSDSSRLTFEPSEVTNATISGASDVLGQCQVEIKVVDQLIFGDAIEEAASQLTYHQWKLKHAVEPSYLSASGGQNTGLDSALVGEMAPDFTLKLMQGGDFHLADQKGKIIILDFWATWCGPCMQAMPQVDGVAREFEGQQVELITVNLEENPERISQTLERLKLSPTVALDQDGAVADKYSATSIPQTVIIDRDGKIVRLFIGGGPQFGEQLRKALQEVISGKLPGEDPPADAQPAADEQPTPKEESAADDDSTAE</sequence>
<evidence type="ECO:0000256" key="2">
    <source>
        <dbReference type="SAM" id="SignalP"/>
    </source>
</evidence>
<evidence type="ECO:0000313" key="4">
    <source>
        <dbReference type="EMBL" id="QDU41682.1"/>
    </source>
</evidence>
<dbReference type="InterPro" id="IPR013766">
    <property type="entry name" value="Thioredoxin_domain"/>
</dbReference>
<feature type="region of interest" description="Disordered" evidence="1">
    <location>
        <begin position="491"/>
        <end position="511"/>
    </location>
</feature>
<dbReference type="GO" id="GO:0016491">
    <property type="term" value="F:oxidoreductase activity"/>
    <property type="evidence" value="ECO:0007669"/>
    <property type="project" value="InterPro"/>
</dbReference>
<dbReference type="PANTHER" id="PTHR42852:SF17">
    <property type="entry name" value="THIOREDOXIN-LIKE PROTEIN HI_1115"/>
    <property type="match status" value="1"/>
</dbReference>
<protein>
    <submittedName>
        <fullName evidence="4">Thiol-disulfide oxidoreductase ResA</fullName>
    </submittedName>
</protein>
<feature type="compositionally biased region" description="Low complexity" evidence="1">
    <location>
        <begin position="920"/>
        <end position="929"/>
    </location>
</feature>
<dbReference type="AlphaFoldDB" id="A0A517ZGV4"/>
<dbReference type="PROSITE" id="PS51352">
    <property type="entry name" value="THIOREDOXIN_2"/>
    <property type="match status" value="1"/>
</dbReference>
<feature type="signal peptide" evidence="2">
    <location>
        <begin position="1"/>
        <end position="26"/>
    </location>
</feature>
<dbReference type="InterPro" id="IPR036249">
    <property type="entry name" value="Thioredoxin-like_sf"/>
</dbReference>
<accession>A0A517ZGV4</accession>
<evidence type="ECO:0000313" key="5">
    <source>
        <dbReference type="Proteomes" id="UP000319383"/>
    </source>
</evidence>
<keyword evidence="5" id="KW-1185">Reference proteome</keyword>
<feature type="domain" description="Thioredoxin" evidence="3">
    <location>
        <begin position="770"/>
        <end position="910"/>
    </location>
</feature>
<dbReference type="CDD" id="cd02966">
    <property type="entry name" value="TlpA_like_family"/>
    <property type="match status" value="1"/>
</dbReference>
<dbReference type="InterPro" id="IPR000866">
    <property type="entry name" value="AhpC/TSA"/>
</dbReference>
<evidence type="ECO:0000256" key="1">
    <source>
        <dbReference type="SAM" id="MobiDB-lite"/>
    </source>
</evidence>
<dbReference type="Pfam" id="PF00578">
    <property type="entry name" value="AhpC-TSA"/>
    <property type="match status" value="1"/>
</dbReference>
<dbReference type="KEGG" id="sdyn:Mal52_01350"/>
<dbReference type="RefSeq" id="WP_145373694.1">
    <property type="nucleotide sequence ID" value="NZ_CP036276.1"/>
</dbReference>
<feature type="chain" id="PRO_5022106876" evidence="2">
    <location>
        <begin position="27"/>
        <end position="945"/>
    </location>
</feature>
<keyword evidence="2" id="KW-0732">Signal</keyword>
<reference evidence="4 5" key="1">
    <citation type="submission" date="2019-02" db="EMBL/GenBank/DDBJ databases">
        <title>Deep-cultivation of Planctomycetes and their phenomic and genomic characterization uncovers novel biology.</title>
        <authorList>
            <person name="Wiegand S."/>
            <person name="Jogler M."/>
            <person name="Boedeker C."/>
            <person name="Pinto D."/>
            <person name="Vollmers J."/>
            <person name="Rivas-Marin E."/>
            <person name="Kohn T."/>
            <person name="Peeters S.H."/>
            <person name="Heuer A."/>
            <person name="Rast P."/>
            <person name="Oberbeckmann S."/>
            <person name="Bunk B."/>
            <person name="Jeske O."/>
            <person name="Meyerdierks A."/>
            <person name="Storesund J.E."/>
            <person name="Kallscheuer N."/>
            <person name="Luecker S."/>
            <person name="Lage O.M."/>
            <person name="Pohl T."/>
            <person name="Merkel B.J."/>
            <person name="Hornburger P."/>
            <person name="Mueller R.-W."/>
            <person name="Bruemmer F."/>
            <person name="Labrenz M."/>
            <person name="Spormann A.M."/>
            <person name="Op den Camp H."/>
            <person name="Overmann J."/>
            <person name="Amann R."/>
            <person name="Jetten M.S.M."/>
            <person name="Mascher T."/>
            <person name="Medema M.H."/>
            <person name="Devos D.P."/>
            <person name="Kaster A.-K."/>
            <person name="Ovreas L."/>
            <person name="Rohde M."/>
            <person name="Galperin M.Y."/>
            <person name="Jogler C."/>
        </authorList>
    </citation>
    <scope>NUCLEOTIDE SEQUENCE [LARGE SCALE GENOMIC DNA]</scope>
    <source>
        <strain evidence="4 5">Mal52</strain>
    </source>
</reference>
<dbReference type="PANTHER" id="PTHR42852">
    <property type="entry name" value="THIOL:DISULFIDE INTERCHANGE PROTEIN DSBE"/>
    <property type="match status" value="1"/>
</dbReference>